<proteinExistence type="predicted"/>
<feature type="region of interest" description="Disordered" evidence="1">
    <location>
        <begin position="1"/>
        <end position="62"/>
    </location>
</feature>
<dbReference type="Pfam" id="PF21235">
    <property type="entry name" value="UBA_ARI1"/>
    <property type="match status" value="1"/>
</dbReference>
<feature type="compositionally biased region" description="Low complexity" evidence="1">
    <location>
        <begin position="192"/>
        <end position="221"/>
    </location>
</feature>
<reference evidence="3 4" key="1">
    <citation type="submission" date="2016-03" db="EMBL/GenBank/DDBJ databases">
        <title>Whole genome sequencing of Grifola frondosa 9006-11.</title>
        <authorList>
            <person name="Min B."/>
            <person name="Park H."/>
            <person name="Kim J.-G."/>
            <person name="Cho H."/>
            <person name="Oh Y.-L."/>
            <person name="Kong W.-S."/>
            <person name="Choi I.-G."/>
        </authorList>
    </citation>
    <scope>NUCLEOTIDE SEQUENCE [LARGE SCALE GENOMIC DNA]</scope>
    <source>
        <strain evidence="3 4">9006-11</strain>
    </source>
</reference>
<evidence type="ECO:0000256" key="1">
    <source>
        <dbReference type="SAM" id="MobiDB-lite"/>
    </source>
</evidence>
<dbReference type="Gene3D" id="1.20.120.1750">
    <property type="match status" value="1"/>
</dbReference>
<dbReference type="SUPFAM" id="SSF57850">
    <property type="entry name" value="RING/U-box"/>
    <property type="match status" value="1"/>
</dbReference>
<dbReference type="OMA" id="PYAYYMD"/>
<dbReference type="STRING" id="5627.A0A1C7MF62"/>
<dbReference type="EMBL" id="LUGG01000004">
    <property type="protein sequence ID" value="OBZ75510.1"/>
    <property type="molecule type" value="Genomic_DNA"/>
</dbReference>
<dbReference type="Proteomes" id="UP000092993">
    <property type="component" value="Unassembled WGS sequence"/>
</dbReference>
<evidence type="ECO:0000259" key="2">
    <source>
        <dbReference type="Pfam" id="PF21235"/>
    </source>
</evidence>
<accession>A0A1C7MF62</accession>
<protein>
    <submittedName>
        <fullName evidence="3">E3 ubiquitin-protein ligase dbl4</fullName>
    </submittedName>
</protein>
<gene>
    <name evidence="3" type="primary">dbl4</name>
    <name evidence="3" type="ORF">A0H81_04885</name>
</gene>
<dbReference type="AlphaFoldDB" id="A0A1C7MF62"/>
<comment type="caution">
    <text evidence="3">The sequence shown here is derived from an EMBL/GenBank/DDBJ whole genome shotgun (WGS) entry which is preliminary data.</text>
</comment>
<sequence>MSDYSDVPSDSYDSDGSILEVRRVSQTDLIPPPDLPSTQGDDSDFEVPASKGKGKKKSQGVEYESLSVDRLRDLVDKDIRHVASIVGLDAPIVSILLQHFSWNRDRLLEEYMDSPASILRDAGEPDRAPDSPSQSPRPRPCKRARLSTPPDDPATCGICFDAECPRSSTCAAAMHSARRAGRCTRPRRSRTRASASSAACRTGALPPSTSPRSRASSHHPATNGAPYCLPTSRVSPRAHRLQLPRAAAAVVRRRAPGPTLLPSPILHGDGVVPDGRRLGPAYGGAHGDVWRGACVLLRVRARLGSPAADLQVREAVAEERARGRGNVTVDQGEHADVPEVPEQHREERRVQPNSLPQCSYQFCWLCMKNWDVHGYNDKVCNAWKEPEPDDAKTEAKQNLDKWLFYFDRFNNHEISARSIRSCVSAQMRKWWRFRRRARCRIEAKFMQNAVEELTKCRVTLKWSYAMAYCLAQGNQKQIFEDIQADLEKASLRQRMLDKTVYVRGRHEIVLQDTAEGLAEGRWEWTMPLE</sequence>
<evidence type="ECO:0000313" key="4">
    <source>
        <dbReference type="Proteomes" id="UP000092993"/>
    </source>
</evidence>
<evidence type="ECO:0000313" key="3">
    <source>
        <dbReference type="EMBL" id="OBZ75510.1"/>
    </source>
</evidence>
<feature type="compositionally biased region" description="Low complexity" evidence="1">
    <location>
        <begin position="1"/>
        <end position="15"/>
    </location>
</feature>
<feature type="compositionally biased region" description="Basic and acidic residues" evidence="1">
    <location>
        <begin position="331"/>
        <end position="350"/>
    </location>
</feature>
<feature type="region of interest" description="Disordered" evidence="1">
    <location>
        <begin position="118"/>
        <end position="151"/>
    </location>
</feature>
<dbReference type="InterPro" id="IPR048962">
    <property type="entry name" value="ARIH1-like_UBL"/>
</dbReference>
<name>A0A1C7MF62_GRIFR</name>
<feature type="compositionally biased region" description="Basic residues" evidence="1">
    <location>
        <begin position="176"/>
        <end position="191"/>
    </location>
</feature>
<feature type="region of interest" description="Disordered" evidence="1">
    <location>
        <begin position="175"/>
        <end position="240"/>
    </location>
</feature>
<organism evidence="3 4">
    <name type="scientific">Grifola frondosa</name>
    <name type="common">Maitake</name>
    <name type="synonym">Polyporus frondosus</name>
    <dbReference type="NCBI Taxonomy" id="5627"/>
    <lineage>
        <taxon>Eukaryota</taxon>
        <taxon>Fungi</taxon>
        <taxon>Dikarya</taxon>
        <taxon>Basidiomycota</taxon>
        <taxon>Agaricomycotina</taxon>
        <taxon>Agaricomycetes</taxon>
        <taxon>Polyporales</taxon>
        <taxon>Grifolaceae</taxon>
        <taxon>Grifola</taxon>
    </lineage>
</organism>
<keyword evidence="4" id="KW-1185">Reference proteome</keyword>
<dbReference type="OrthoDB" id="10009520at2759"/>
<feature type="domain" description="E3 ubiquitin-protein ligase ARIH1-like UBA-like" evidence="2">
    <location>
        <begin position="76"/>
        <end position="113"/>
    </location>
</feature>
<feature type="region of interest" description="Disordered" evidence="1">
    <location>
        <begin position="323"/>
        <end position="350"/>
    </location>
</feature>